<sequence>MLTLLGGSVVPASALWLTGVQTTPREIRVLLHYQRYLGHLLGVRTQWFPETIADSLRLLAFVNTTRSFDAGADGAELIESFPAAFANESSTGLERIRGRYNAMMYAAYSTIYMMPTTRFRYDMPNPIPGLALILLRLPAVTLVETVRRISPRFRRLHEKVMCLHRENWHGWQSSGRPAEFAHGKGLRR</sequence>
<keyword evidence="2" id="KW-1185">Reference proteome</keyword>
<evidence type="ECO:0000313" key="1">
    <source>
        <dbReference type="EMBL" id="GAB86536.1"/>
    </source>
</evidence>
<organism evidence="1 2">
    <name type="scientific">Gordonia rubripertincta NBRC 101908</name>
    <dbReference type="NCBI Taxonomy" id="1077975"/>
    <lineage>
        <taxon>Bacteria</taxon>
        <taxon>Bacillati</taxon>
        <taxon>Actinomycetota</taxon>
        <taxon>Actinomycetes</taxon>
        <taxon>Mycobacteriales</taxon>
        <taxon>Gordoniaceae</taxon>
        <taxon>Gordonia</taxon>
    </lineage>
</organism>
<evidence type="ECO:0008006" key="3">
    <source>
        <dbReference type="Google" id="ProtNLM"/>
    </source>
</evidence>
<evidence type="ECO:0000313" key="2">
    <source>
        <dbReference type="Proteomes" id="UP000010744"/>
    </source>
</evidence>
<gene>
    <name evidence="1" type="ORF">GORBP_075_00380</name>
</gene>
<proteinExistence type="predicted"/>
<dbReference type="Proteomes" id="UP000010744">
    <property type="component" value="Unassembled WGS sequence"/>
</dbReference>
<reference evidence="1 2" key="1">
    <citation type="submission" date="2012-08" db="EMBL/GenBank/DDBJ databases">
        <title>Whole genome shotgun sequence of Gordonia rubripertincta NBRC 101908.</title>
        <authorList>
            <person name="Takarada H."/>
            <person name="Hosoyama A."/>
            <person name="Tsuchikane K."/>
            <person name="Katsumata H."/>
            <person name="Baba S."/>
            <person name="Ohji S."/>
            <person name="Yamazaki S."/>
            <person name="Fujita N."/>
        </authorList>
    </citation>
    <scope>NUCLEOTIDE SEQUENCE [LARGE SCALE GENOMIC DNA]</scope>
    <source>
        <strain evidence="1 2">NBRC 101908</strain>
    </source>
</reference>
<comment type="caution">
    <text evidence="1">The sequence shown here is derived from an EMBL/GenBank/DDBJ whole genome shotgun (WGS) entry which is preliminary data.</text>
</comment>
<protein>
    <recommendedName>
        <fullName evidence="3">ER-bound oxygenase mpaB/mpaB'/Rubber oxygenase catalytic domain-containing protein</fullName>
    </recommendedName>
</protein>
<dbReference type="EMBL" id="BAHB01000075">
    <property type="protein sequence ID" value="GAB86536.1"/>
    <property type="molecule type" value="Genomic_DNA"/>
</dbReference>
<name>A0ABQ0HW92_GORRU</name>
<accession>A0ABQ0HW92</accession>